<dbReference type="PROSITE" id="PS00065">
    <property type="entry name" value="D_2_HYDROXYACID_DH_1"/>
    <property type="match status" value="1"/>
</dbReference>
<name>A0A0L8ALB3_9BACT</name>
<evidence type="ECO:0000256" key="8">
    <source>
        <dbReference type="ARBA" id="ARBA00023027"/>
    </source>
</evidence>
<dbReference type="CDD" id="cd04901">
    <property type="entry name" value="ACT_3PGDH"/>
    <property type="match status" value="1"/>
</dbReference>
<dbReference type="PANTHER" id="PTHR43761">
    <property type="entry name" value="D-ISOMER SPECIFIC 2-HYDROXYACID DEHYDROGENASE FAMILY PROTEIN (AFU_ORTHOLOGUE AFUA_1G13630)"/>
    <property type="match status" value="1"/>
</dbReference>
<dbReference type="PROSITE" id="PS00671">
    <property type="entry name" value="D_2_HYDROXYACID_DH_3"/>
    <property type="match status" value="1"/>
</dbReference>
<evidence type="ECO:0000256" key="1">
    <source>
        <dbReference type="ARBA" id="ARBA00003800"/>
    </source>
</evidence>
<dbReference type="InterPro" id="IPR002912">
    <property type="entry name" value="ACT_dom"/>
</dbReference>
<feature type="domain" description="ACT" evidence="12">
    <location>
        <begin position="565"/>
        <end position="634"/>
    </location>
</feature>
<dbReference type="PANTHER" id="PTHR43761:SF1">
    <property type="entry name" value="D-ISOMER SPECIFIC 2-HYDROXYACID DEHYDROGENASE CATALYTIC DOMAIN-CONTAINING PROTEIN-RELATED"/>
    <property type="match status" value="1"/>
</dbReference>
<dbReference type="Pfam" id="PF00389">
    <property type="entry name" value="2-Hacid_dh"/>
    <property type="match status" value="1"/>
</dbReference>
<evidence type="ECO:0000256" key="6">
    <source>
        <dbReference type="ARBA" id="ARBA00021582"/>
    </source>
</evidence>
<dbReference type="InterPro" id="IPR006139">
    <property type="entry name" value="D-isomer_2_OHA_DH_cat_dom"/>
</dbReference>
<protein>
    <recommendedName>
        <fullName evidence="6">D-3-phosphoglycerate dehydrogenase</fullName>
        <ecNumber evidence="4">1.1.1.399</ecNumber>
        <ecNumber evidence="5">1.1.1.95</ecNumber>
    </recommendedName>
    <alternativeName>
        <fullName evidence="9">2-oxoglutarate reductase</fullName>
    </alternativeName>
</protein>
<gene>
    <name evidence="13" type="ORF">OB69_08140</name>
</gene>
<sequence length="634" mass="70660">MKIEEDEKQYFVIDFDSTFTQVEALDILGEISLSNHPEKNARLQKIKDITDLGMAGEMSLRESLIARIQLLNGNKAHLPELISRLSKLVSKSIERNSVFFNEHPENTFIISNGFKEFIVPVVTNFGIKADHVFANDMVFDEDGNIIDLNRNNVLSINGGKVKQIEALKLKGQINMIGDGYTDYEVRKAGMANNFYAYTENVEREPVKKHADHIAPSFDEILYHKKMSGALSYPKNRIKMLLLESVHPNALAKLKEEGFSVESYPAGLDEDELCEKIKGIHVLGLRSKTQVTAKVIREADKLMAIGAFCIGTNQIDTEAALEAGIPVFNAPFSNTRSVVELAIAEMISLMRGISDKNRDMHQGIWSKTAKNSYEIRGKKLGIIGYGSIGAQLSVLAENLGMDVYYYDLVEKLALGNATKCDTIEELLSIADVVSLHIDGRPENGNFFLREHFQMMKDGVIFLNLARGPVVDILALKEAILSGKVIGAGVDVFPEEPKSNNDPFTSELMGLPNTILTPHIGGSTLEAQENIADFVPRKIMDYINTGNTENSVNFPNITLPPLKDAHRLIHIHKNRPGVLAKINNTLAEFEANIVGQHLKTNETIGYVITDINKQYGKELSKAMKKIEHTIKFRMLY</sequence>
<dbReference type="SUPFAM" id="SSF55021">
    <property type="entry name" value="ACT-like"/>
    <property type="match status" value="1"/>
</dbReference>
<dbReference type="RefSeq" id="WP_053223204.1">
    <property type="nucleotide sequence ID" value="NZ_JSVA01000008.1"/>
</dbReference>
<dbReference type="GO" id="GO:0006564">
    <property type="term" value="P:L-serine biosynthetic process"/>
    <property type="evidence" value="ECO:0007669"/>
    <property type="project" value="UniProtKB-ARBA"/>
</dbReference>
<keyword evidence="14" id="KW-1185">Reference proteome</keyword>
<dbReference type="PROSITE" id="PS51671">
    <property type="entry name" value="ACT"/>
    <property type="match status" value="1"/>
</dbReference>
<dbReference type="InterPro" id="IPR023214">
    <property type="entry name" value="HAD_sf"/>
</dbReference>
<dbReference type="SUPFAM" id="SSF56784">
    <property type="entry name" value="HAD-like"/>
    <property type="match status" value="1"/>
</dbReference>
<dbReference type="Proteomes" id="UP000036908">
    <property type="component" value="Unassembled WGS sequence"/>
</dbReference>
<dbReference type="CDD" id="cd12176">
    <property type="entry name" value="PGDH_3"/>
    <property type="match status" value="1"/>
</dbReference>
<evidence type="ECO:0000256" key="2">
    <source>
        <dbReference type="ARBA" id="ARBA00005216"/>
    </source>
</evidence>
<keyword evidence="8" id="KW-0520">NAD</keyword>
<evidence type="ECO:0000256" key="7">
    <source>
        <dbReference type="ARBA" id="ARBA00023002"/>
    </source>
</evidence>
<dbReference type="GO" id="GO:0047545">
    <property type="term" value="F:(S)-2-hydroxyglutarate dehydrogenase activity"/>
    <property type="evidence" value="ECO:0007669"/>
    <property type="project" value="UniProtKB-ARBA"/>
</dbReference>
<comment type="similarity">
    <text evidence="3">Belongs to the D-isomer specific 2-hydroxyacid dehydrogenase family.</text>
</comment>
<evidence type="ECO:0000256" key="11">
    <source>
        <dbReference type="ARBA" id="ARBA00048731"/>
    </source>
</evidence>
<dbReference type="GO" id="GO:0004617">
    <property type="term" value="F:phosphoglycerate dehydrogenase activity"/>
    <property type="evidence" value="ECO:0007669"/>
    <property type="project" value="UniProtKB-EC"/>
</dbReference>
<evidence type="ECO:0000256" key="4">
    <source>
        <dbReference type="ARBA" id="ARBA00013001"/>
    </source>
</evidence>
<dbReference type="SUPFAM" id="SSF52283">
    <property type="entry name" value="Formate/glycerate dehydrogenase catalytic domain-like"/>
    <property type="match status" value="1"/>
</dbReference>
<evidence type="ECO:0000256" key="3">
    <source>
        <dbReference type="ARBA" id="ARBA00005854"/>
    </source>
</evidence>
<evidence type="ECO:0000259" key="12">
    <source>
        <dbReference type="PROSITE" id="PS51671"/>
    </source>
</evidence>
<comment type="pathway">
    <text evidence="2">Amino-acid biosynthesis; L-serine biosynthesis; L-serine from 3-phospho-D-glycerate: step 1/3.</text>
</comment>
<dbReference type="Gene3D" id="3.40.50.720">
    <property type="entry name" value="NAD(P)-binding Rossmann-like Domain"/>
    <property type="match status" value="2"/>
</dbReference>
<organism evidence="13 14">
    <name type="scientific">Roseivirga seohaensis subsp. aquiponti</name>
    <dbReference type="NCBI Taxonomy" id="1566026"/>
    <lineage>
        <taxon>Bacteria</taxon>
        <taxon>Pseudomonadati</taxon>
        <taxon>Bacteroidota</taxon>
        <taxon>Cytophagia</taxon>
        <taxon>Cytophagales</taxon>
        <taxon>Roseivirgaceae</taxon>
        <taxon>Roseivirga</taxon>
    </lineage>
</organism>
<dbReference type="InterPro" id="IPR050418">
    <property type="entry name" value="D-iso_2-hydroxyacid_DH_PdxB"/>
</dbReference>
<comment type="caution">
    <text evidence="13">The sequence shown here is derived from an EMBL/GenBank/DDBJ whole genome shotgun (WGS) entry which is preliminary data.</text>
</comment>
<evidence type="ECO:0000256" key="9">
    <source>
        <dbReference type="ARBA" id="ARBA00030455"/>
    </source>
</evidence>
<dbReference type="NCBIfam" id="NF008759">
    <property type="entry name" value="PRK11790.1"/>
    <property type="match status" value="1"/>
</dbReference>
<dbReference type="GO" id="GO:0051287">
    <property type="term" value="F:NAD binding"/>
    <property type="evidence" value="ECO:0007669"/>
    <property type="project" value="InterPro"/>
</dbReference>
<dbReference type="FunFam" id="3.40.50.720:FF:000041">
    <property type="entry name" value="D-3-phosphoglycerate dehydrogenase"/>
    <property type="match status" value="1"/>
</dbReference>
<dbReference type="InterPro" id="IPR029753">
    <property type="entry name" value="D-isomer_DH_CS"/>
</dbReference>
<comment type="catalytic activity">
    <reaction evidence="11">
        <text>(2R)-3-phosphoglycerate + NAD(+) = 3-phosphooxypyruvate + NADH + H(+)</text>
        <dbReference type="Rhea" id="RHEA:12641"/>
        <dbReference type="ChEBI" id="CHEBI:15378"/>
        <dbReference type="ChEBI" id="CHEBI:18110"/>
        <dbReference type="ChEBI" id="CHEBI:57540"/>
        <dbReference type="ChEBI" id="CHEBI:57945"/>
        <dbReference type="ChEBI" id="CHEBI:58272"/>
        <dbReference type="EC" id="1.1.1.95"/>
    </reaction>
</comment>
<dbReference type="AlphaFoldDB" id="A0A0L8ALB3"/>
<dbReference type="InterPro" id="IPR045865">
    <property type="entry name" value="ACT-like_dom_sf"/>
</dbReference>
<dbReference type="Pfam" id="PF22629">
    <property type="entry name" value="ACT_AHAS_ss"/>
    <property type="match status" value="1"/>
</dbReference>
<evidence type="ECO:0000313" key="14">
    <source>
        <dbReference type="Proteomes" id="UP000036908"/>
    </source>
</evidence>
<dbReference type="Gene3D" id="3.30.70.260">
    <property type="match status" value="1"/>
</dbReference>
<keyword evidence="7" id="KW-0560">Oxidoreductase</keyword>
<dbReference type="Pfam" id="PF02826">
    <property type="entry name" value="2-Hacid_dh_C"/>
    <property type="match status" value="1"/>
</dbReference>
<proteinExistence type="inferred from homology"/>
<dbReference type="EMBL" id="JSVA01000008">
    <property type="protein sequence ID" value="KOF03258.1"/>
    <property type="molecule type" value="Genomic_DNA"/>
</dbReference>
<comment type="catalytic activity">
    <reaction evidence="10">
        <text>(R)-2-hydroxyglutarate + NAD(+) = 2-oxoglutarate + NADH + H(+)</text>
        <dbReference type="Rhea" id="RHEA:49612"/>
        <dbReference type="ChEBI" id="CHEBI:15378"/>
        <dbReference type="ChEBI" id="CHEBI:15801"/>
        <dbReference type="ChEBI" id="CHEBI:16810"/>
        <dbReference type="ChEBI" id="CHEBI:57540"/>
        <dbReference type="ChEBI" id="CHEBI:57945"/>
        <dbReference type="EC" id="1.1.1.399"/>
    </reaction>
</comment>
<dbReference type="InterPro" id="IPR029752">
    <property type="entry name" value="D-isomer_DH_CS1"/>
</dbReference>
<comment type="function">
    <text evidence="1">Catalyzes the reversible oxidation of 3-phospho-D-glycerate to 3-phosphonooxypyruvate, the first step of the phosphorylated L-serine biosynthesis pathway. Also catalyzes the reversible oxidation of 2-hydroxyglutarate to 2-oxoglutarate.</text>
</comment>
<dbReference type="Gene3D" id="1.10.150.210">
    <property type="entry name" value="Phosphoserine phosphatase, domain 2"/>
    <property type="match status" value="1"/>
</dbReference>
<accession>A0A0L8ALB3</accession>
<reference evidence="14" key="1">
    <citation type="submission" date="2014-11" db="EMBL/GenBank/DDBJ databases">
        <title>Genome sequencing of Roseivirga sp. D-25.</title>
        <authorList>
            <person name="Selvaratnam C."/>
            <person name="Thevarajoo S."/>
            <person name="Goh K.M."/>
            <person name="Eee R."/>
            <person name="Chan K.-G."/>
            <person name="Chong C.S."/>
        </authorList>
    </citation>
    <scope>NUCLEOTIDE SEQUENCE [LARGE SCALE GENOMIC DNA]</scope>
    <source>
        <strain evidence="14">D-25</strain>
    </source>
</reference>
<dbReference type="PATRIC" id="fig|1566026.4.peg.3462"/>
<dbReference type="EC" id="1.1.1.95" evidence="5"/>
<evidence type="ECO:0000313" key="13">
    <source>
        <dbReference type="EMBL" id="KOF03258.1"/>
    </source>
</evidence>
<dbReference type="SUPFAM" id="SSF51735">
    <property type="entry name" value="NAD(P)-binding Rossmann-fold domains"/>
    <property type="match status" value="1"/>
</dbReference>
<dbReference type="InterPro" id="IPR036412">
    <property type="entry name" value="HAD-like_sf"/>
</dbReference>
<dbReference type="InterPro" id="IPR036291">
    <property type="entry name" value="NAD(P)-bd_dom_sf"/>
</dbReference>
<dbReference type="UniPathway" id="UPA00135">
    <property type="reaction ID" value="UER00196"/>
</dbReference>
<dbReference type="InterPro" id="IPR006140">
    <property type="entry name" value="D-isomer_DH_NAD-bd"/>
</dbReference>
<dbReference type="Gene3D" id="3.40.50.1000">
    <property type="entry name" value="HAD superfamily/HAD-like"/>
    <property type="match status" value="1"/>
</dbReference>
<dbReference type="NCBIfam" id="TIGR01488">
    <property type="entry name" value="HAD-SF-IB"/>
    <property type="match status" value="1"/>
</dbReference>
<dbReference type="InterPro" id="IPR054480">
    <property type="entry name" value="AHAS_small-like_ACT"/>
</dbReference>
<dbReference type="EC" id="1.1.1.399" evidence="4"/>
<evidence type="ECO:0000256" key="5">
    <source>
        <dbReference type="ARBA" id="ARBA00013143"/>
    </source>
</evidence>
<evidence type="ECO:0000256" key="10">
    <source>
        <dbReference type="ARBA" id="ARBA00048126"/>
    </source>
</evidence>